<dbReference type="FunFam" id="3.10.20.30:FF:000031">
    <property type="entry name" value="Mitochondrial ribosomal protein L39"/>
    <property type="match status" value="1"/>
</dbReference>
<proteinExistence type="predicted"/>
<dbReference type="InterPro" id="IPR012675">
    <property type="entry name" value="Beta-grasp_dom_sf"/>
</dbReference>
<protein>
    <submittedName>
        <fullName evidence="1">Uncharacterized protein</fullName>
    </submittedName>
</protein>
<reference evidence="1" key="1">
    <citation type="journal article" date="2021" name="G3 (Bethesda)">
        <title>Genome and transcriptome analysis of the beet armyworm Spodoptera exigua reveals targets for pest control. .</title>
        <authorList>
            <person name="Simon S."/>
            <person name="Breeschoten T."/>
            <person name="Jansen H.J."/>
            <person name="Dirks R.P."/>
            <person name="Schranz M.E."/>
            <person name="Ros V.I.D."/>
        </authorList>
    </citation>
    <scope>NUCLEOTIDE SEQUENCE</scope>
    <source>
        <strain evidence="1">TB_SE_WUR_2020</strain>
    </source>
</reference>
<dbReference type="Proteomes" id="UP000814243">
    <property type="component" value="Unassembled WGS sequence"/>
</dbReference>
<comment type="caution">
    <text evidence="1">The sequence shown here is derived from an EMBL/GenBank/DDBJ whole genome shotgun (WGS) entry which is preliminary data.</text>
</comment>
<dbReference type="CDD" id="cd01667">
    <property type="entry name" value="TGS_ThrRS"/>
    <property type="match status" value="1"/>
</dbReference>
<sequence>MRRQILCLSTKVKQNSCTKALPLTRFLSSQEAIDRRYHLFTLEKKRQLENVGRIEKIEVQYKGVPKSCTLIMNKGISTPYDCARHLGEWHVESSALALLDGSVYWDMHRPLTENCTLENTVKSPIPKPVESEEKESIAMKG</sequence>
<evidence type="ECO:0000313" key="2">
    <source>
        <dbReference type="Proteomes" id="UP000814243"/>
    </source>
</evidence>
<dbReference type="EMBL" id="JACEFF010000699">
    <property type="protein sequence ID" value="KAH9632658.1"/>
    <property type="molecule type" value="Genomic_DNA"/>
</dbReference>
<dbReference type="AlphaFoldDB" id="A0A922SDB1"/>
<organism evidence="1 2">
    <name type="scientific">Spodoptera exigua</name>
    <name type="common">Beet armyworm</name>
    <name type="synonym">Noctua fulgens</name>
    <dbReference type="NCBI Taxonomy" id="7107"/>
    <lineage>
        <taxon>Eukaryota</taxon>
        <taxon>Metazoa</taxon>
        <taxon>Ecdysozoa</taxon>
        <taxon>Arthropoda</taxon>
        <taxon>Hexapoda</taxon>
        <taxon>Insecta</taxon>
        <taxon>Pterygota</taxon>
        <taxon>Neoptera</taxon>
        <taxon>Endopterygota</taxon>
        <taxon>Lepidoptera</taxon>
        <taxon>Glossata</taxon>
        <taxon>Ditrysia</taxon>
        <taxon>Noctuoidea</taxon>
        <taxon>Noctuidae</taxon>
        <taxon>Amphipyrinae</taxon>
        <taxon>Spodoptera</taxon>
    </lineage>
</organism>
<name>A0A922SDB1_SPOEX</name>
<evidence type="ECO:0000313" key="1">
    <source>
        <dbReference type="EMBL" id="KAH9632658.1"/>
    </source>
</evidence>
<gene>
    <name evidence="1" type="ORF">HF086_008485</name>
</gene>
<dbReference type="Gene3D" id="3.10.20.30">
    <property type="match status" value="1"/>
</dbReference>
<accession>A0A922SDB1</accession>